<proteinExistence type="predicted"/>
<evidence type="ECO:0000313" key="1">
    <source>
        <dbReference type="EMBL" id="PHZ25795.1"/>
    </source>
</evidence>
<evidence type="ECO:0008006" key="3">
    <source>
        <dbReference type="Google" id="ProtNLM"/>
    </source>
</evidence>
<sequence length="263" mass="30638">MELLEECKLCGKSAVLQNSHIIPRSYYKRLKRESNQLLIIVDSDEIEPRLSNSDPKEKLLCIECEQFLSVKYESYGTKIFRTSKNVIKQDDRITINGFDYKRFYLYFISILWRASLTSHDNFKSIDLGGEFEDLLKFCIINNRMKLGRGNSLKIDHFVRLSVVRVIDSSNNISDDLIKCVMMNFRMDISNIEKVAIYYLMLEGFLIVYSLSPGKDIHDVRARRLPSQVVSGSSANIMKVEIGEFKEIREMFNLAINKSKKHHR</sequence>
<dbReference type="AlphaFoldDB" id="A0A2G4TXK5"/>
<organism evidence="1 2">
    <name type="scientific">Yersinia bercovieri</name>
    <dbReference type="NCBI Taxonomy" id="634"/>
    <lineage>
        <taxon>Bacteria</taxon>
        <taxon>Pseudomonadati</taxon>
        <taxon>Pseudomonadota</taxon>
        <taxon>Gammaproteobacteria</taxon>
        <taxon>Enterobacterales</taxon>
        <taxon>Yersiniaceae</taxon>
        <taxon>Yersinia</taxon>
    </lineage>
</organism>
<evidence type="ECO:0000313" key="2">
    <source>
        <dbReference type="Proteomes" id="UP000229378"/>
    </source>
</evidence>
<protein>
    <recommendedName>
        <fullName evidence="3">HNH endonuclease</fullName>
    </recommendedName>
</protein>
<name>A0A2G4TXK5_YERBE</name>
<accession>A0A2G4TXK5</accession>
<dbReference type="RefSeq" id="WP_099460659.1">
    <property type="nucleotide sequence ID" value="NZ_JAUEHW010000003.1"/>
</dbReference>
<dbReference type="EMBL" id="PEHN01000042">
    <property type="protein sequence ID" value="PHZ25795.1"/>
    <property type="molecule type" value="Genomic_DNA"/>
</dbReference>
<reference evidence="1 2" key="1">
    <citation type="submission" date="2017-10" db="EMBL/GenBank/DDBJ databases">
        <authorList>
            <person name="Banno H."/>
            <person name="Chua N.-H."/>
        </authorList>
    </citation>
    <scope>NUCLEOTIDE SEQUENCE [LARGE SCALE GENOMIC DNA]</scope>
    <source>
        <strain evidence="1 2">SCPM-O-B-7607</strain>
    </source>
</reference>
<gene>
    <name evidence="1" type="ORF">CS533_19650</name>
</gene>
<comment type="caution">
    <text evidence="1">The sequence shown here is derived from an EMBL/GenBank/DDBJ whole genome shotgun (WGS) entry which is preliminary data.</text>
</comment>
<dbReference type="Proteomes" id="UP000229378">
    <property type="component" value="Unassembled WGS sequence"/>
</dbReference>